<keyword evidence="1" id="KW-0732">Signal</keyword>
<feature type="signal peptide" evidence="1">
    <location>
        <begin position="1"/>
        <end position="27"/>
    </location>
</feature>
<accession>A0ABS9LB25</accession>
<dbReference type="InterPro" id="IPR029052">
    <property type="entry name" value="Metallo-depent_PP-like"/>
</dbReference>
<evidence type="ECO:0000313" key="3">
    <source>
        <dbReference type="Proteomes" id="UP001165368"/>
    </source>
</evidence>
<keyword evidence="3" id="KW-1185">Reference proteome</keyword>
<comment type="caution">
    <text evidence="2">The sequence shown here is derived from an EMBL/GenBank/DDBJ whole genome shotgun (WGS) entry which is preliminary data.</text>
</comment>
<evidence type="ECO:0000256" key="1">
    <source>
        <dbReference type="SAM" id="SignalP"/>
    </source>
</evidence>
<reference evidence="2" key="1">
    <citation type="submission" date="2022-01" db="EMBL/GenBank/DDBJ databases">
        <authorList>
            <person name="Jo J.-H."/>
            <person name="Im W.-T."/>
        </authorList>
    </citation>
    <scope>NUCLEOTIDE SEQUENCE</scope>
    <source>
        <strain evidence="2">I2-34</strain>
    </source>
</reference>
<organism evidence="2 3">
    <name type="scientific">Arthrobacter hankyongi</name>
    <dbReference type="NCBI Taxonomy" id="2904801"/>
    <lineage>
        <taxon>Bacteria</taxon>
        <taxon>Bacillati</taxon>
        <taxon>Actinomycetota</taxon>
        <taxon>Actinomycetes</taxon>
        <taxon>Micrococcales</taxon>
        <taxon>Micrococcaceae</taxon>
        <taxon>Arthrobacter</taxon>
    </lineage>
</organism>
<dbReference type="SUPFAM" id="SSF56300">
    <property type="entry name" value="Metallo-dependent phosphatases"/>
    <property type="match status" value="1"/>
</dbReference>
<dbReference type="Proteomes" id="UP001165368">
    <property type="component" value="Unassembled WGS sequence"/>
</dbReference>
<dbReference type="RefSeq" id="WP_237824448.1">
    <property type="nucleotide sequence ID" value="NZ_JAKLTQ010000017.1"/>
</dbReference>
<name>A0ABS9LB25_9MICC</name>
<evidence type="ECO:0000313" key="2">
    <source>
        <dbReference type="EMBL" id="MCG2623877.1"/>
    </source>
</evidence>
<sequence>MGRRGLSILAACAALAVGLSPAAGAPAAPFSFAVIGDMPYGHPQLRVFLERISQINADPQVQLASHLGDISVPLNCSGSYYARIKSGFDQFADPLVYTPGDNEWADCHQARVGAGNPLDRLAAVRSVFFPRPGRTLGRNPAEVTPQPGYPENVFFSRAGITFGAVHMVGSSNDLRPWVGLGQRAPTAAQRAEVAARTTAGIALVRSVFAQAKNSNSRAVVLLTQADMFSGKGAAYRAGYQPLVRALAAESVSFGRPVYLFNGDSHTFRSDNPLVLPKWLAFYGITKAVPNLSRVTVQGGSSVNEWLRVTVVDEASVLRVERIAFR</sequence>
<gene>
    <name evidence="2" type="ORF">LVY72_18440</name>
</gene>
<proteinExistence type="predicted"/>
<evidence type="ECO:0008006" key="4">
    <source>
        <dbReference type="Google" id="ProtNLM"/>
    </source>
</evidence>
<protein>
    <recommendedName>
        <fullName evidence="4">Calcineurin-like phosphoesterase domain-containing protein</fullName>
    </recommendedName>
</protein>
<feature type="chain" id="PRO_5046701941" description="Calcineurin-like phosphoesterase domain-containing protein" evidence="1">
    <location>
        <begin position="28"/>
        <end position="325"/>
    </location>
</feature>
<dbReference type="EMBL" id="JAKLTQ010000017">
    <property type="protein sequence ID" value="MCG2623877.1"/>
    <property type="molecule type" value="Genomic_DNA"/>
</dbReference>